<reference evidence="2 3" key="1">
    <citation type="submission" date="2015-12" db="EMBL/GenBank/DDBJ databases">
        <authorList>
            <person name="Shamseldin A."/>
            <person name="Moawad H."/>
            <person name="Abd El-Rahim W.M."/>
            <person name="Sadowsky M.J."/>
        </authorList>
    </citation>
    <scope>NUCLEOTIDE SEQUENCE [LARGE SCALE GENOMIC DNA]</scope>
    <source>
        <strain evidence="2 3">SM2</strain>
    </source>
</reference>
<dbReference type="STRING" id="1470434.AZF00_15320"/>
<sequence>MSRITNDKNADYSRRQFLIGTTTAGLMMAFAPSVALAGNTPASARLQNKQFNPTIWFEIDQTGAILVNITRAEMGQHVGTALARIVADELGADWNRVSFKHVDTDPKWGYMVTGGSWSVFQSYVPMSQAGAAGREALIESAAALLGVAAKDCRTENSQVICGSKRLDFAEIVNRGKIDKTYSDEELAKFSPKPAAKRTLIAKPSKALDIPAKSTGAARYGIDAELDGMIYARPLIPPTRYGSSVLKIDDSAAKKVKGYIGYKVLKDPAEILQGWVSVLADTYHGAIKAADAVKVSYKAGETAEVSEQDLIAEGERLVADKSSGGLFVEHGNIDTAAKQAKKSIEGLYRTASVLHFALEPVNATVEFKDGICHVYTGNQWQSLFLPVVAKSVGLSEDKVIIHQHYLGGGFGRRLAGDYMLPAALTAQATGKPVKLVFTRDDDSRFDCIRSPSVQHFAAYWDADNALQGIEHAAAAGWPTLTMAPGFMPDSVDKKTKVDSFSISGADHWYSLNNHRVRAINNTLAQKTFVPGWLRAVGPGWIGWGVESFMDEVAHAQGEDPASFRLKLLDAKGKNAGKAPEAVGGAKRLAHVLQEAKTRANWGHKLPKNEGLGLAIAAGQERGMPTWSACIAHVKVDPSSGKVSVIKLTSVMDCGIVVHPDGALAQTEGAMLWGLSMALHEGTAIKDGQVADRNLNTYTPLRMSDVPELDISFVQNTEFPTGLGEPGVIAVAPAIGNAIFNAVGARLRNLPIKPADVKAAIKA</sequence>
<dbReference type="AlphaFoldDB" id="A0A127M8L1"/>
<dbReference type="PIRSF" id="PIRSF036389">
    <property type="entry name" value="IOR_B"/>
    <property type="match status" value="1"/>
</dbReference>
<evidence type="ECO:0000259" key="1">
    <source>
        <dbReference type="SMART" id="SM01008"/>
    </source>
</evidence>
<dbReference type="PANTHER" id="PTHR47495:SF2">
    <property type="entry name" value="ALDEHYDE DEHYDROGENASE"/>
    <property type="match status" value="1"/>
</dbReference>
<accession>A0A127M8L1</accession>
<dbReference type="InterPro" id="IPR052516">
    <property type="entry name" value="N-heterocyclic_Hydroxylase"/>
</dbReference>
<dbReference type="KEGG" id="zal:AZF00_15320"/>
<dbReference type="InterPro" id="IPR012368">
    <property type="entry name" value="OxRdtase_Mopterin-bd_su_IorB"/>
</dbReference>
<dbReference type="RefSeq" id="WP_008251838.1">
    <property type="nucleotide sequence ID" value="NZ_CP014544.1"/>
</dbReference>
<dbReference type="Proteomes" id="UP000074119">
    <property type="component" value="Chromosome"/>
</dbReference>
<dbReference type="InterPro" id="IPR000674">
    <property type="entry name" value="Ald_Oxase/Xan_DH_a/b"/>
</dbReference>
<dbReference type="InterPro" id="IPR006311">
    <property type="entry name" value="TAT_signal"/>
</dbReference>
<dbReference type="Pfam" id="PF02738">
    <property type="entry name" value="MoCoBD_1"/>
    <property type="match status" value="1"/>
</dbReference>
<proteinExistence type="predicted"/>
<dbReference type="InterPro" id="IPR008274">
    <property type="entry name" value="AldOxase/xan_DH_MoCoBD1"/>
</dbReference>
<dbReference type="InterPro" id="IPR037165">
    <property type="entry name" value="AldOxase/xan_DH_Mopterin-bd_sf"/>
</dbReference>
<dbReference type="PROSITE" id="PS51318">
    <property type="entry name" value="TAT"/>
    <property type="match status" value="1"/>
</dbReference>
<dbReference type="PANTHER" id="PTHR47495">
    <property type="entry name" value="ALDEHYDE DEHYDROGENASE"/>
    <property type="match status" value="1"/>
</dbReference>
<organism evidence="2 3">
    <name type="scientific">Zhongshania aliphaticivorans</name>
    <dbReference type="NCBI Taxonomy" id="1470434"/>
    <lineage>
        <taxon>Bacteria</taxon>
        <taxon>Pseudomonadati</taxon>
        <taxon>Pseudomonadota</taxon>
        <taxon>Gammaproteobacteria</taxon>
        <taxon>Cellvibrionales</taxon>
        <taxon>Spongiibacteraceae</taxon>
        <taxon>Zhongshania</taxon>
    </lineage>
</organism>
<gene>
    <name evidence="2" type="ORF">AZF00_15320</name>
</gene>
<dbReference type="Gene3D" id="3.30.365.10">
    <property type="entry name" value="Aldehyde oxidase/xanthine dehydrogenase, molybdopterin binding domain"/>
    <property type="match status" value="4"/>
</dbReference>
<evidence type="ECO:0000313" key="2">
    <source>
        <dbReference type="EMBL" id="AMO69581.1"/>
    </source>
</evidence>
<feature type="domain" description="Aldehyde oxidase/xanthine dehydrogenase a/b hammerhead" evidence="1">
    <location>
        <begin position="214"/>
        <end position="300"/>
    </location>
</feature>
<dbReference type="SMART" id="SM01008">
    <property type="entry name" value="Ald_Xan_dh_C"/>
    <property type="match status" value="1"/>
</dbReference>
<dbReference type="Pfam" id="PF20256">
    <property type="entry name" value="MoCoBD_2"/>
    <property type="match status" value="2"/>
</dbReference>
<dbReference type="Gene3D" id="3.90.1170.50">
    <property type="entry name" value="Aldehyde oxidase/xanthine dehydrogenase, a/b hammerhead"/>
    <property type="match status" value="1"/>
</dbReference>
<dbReference type="InterPro" id="IPR046867">
    <property type="entry name" value="AldOxase/xan_DH_MoCoBD2"/>
</dbReference>
<evidence type="ECO:0000313" key="3">
    <source>
        <dbReference type="Proteomes" id="UP000074119"/>
    </source>
</evidence>
<name>A0A127M8L1_9GAMM</name>
<dbReference type="EMBL" id="CP014544">
    <property type="protein sequence ID" value="AMO69581.1"/>
    <property type="molecule type" value="Genomic_DNA"/>
</dbReference>
<protein>
    <submittedName>
        <fullName evidence="2">Aldehyde dehydrogenase</fullName>
    </submittedName>
</protein>
<dbReference type="GO" id="GO:0016491">
    <property type="term" value="F:oxidoreductase activity"/>
    <property type="evidence" value="ECO:0007669"/>
    <property type="project" value="InterPro"/>
</dbReference>
<dbReference type="SUPFAM" id="SSF56003">
    <property type="entry name" value="Molybdenum cofactor-binding domain"/>
    <property type="match status" value="2"/>
</dbReference>